<proteinExistence type="predicted"/>
<protein>
    <submittedName>
        <fullName evidence="2">Uncharacterized protein</fullName>
    </submittedName>
</protein>
<keyword evidence="3" id="KW-1185">Reference proteome</keyword>
<reference evidence="2" key="1">
    <citation type="journal article" date="2020" name="Cell">
        <title>Large-Scale Comparative Analyses of Tick Genomes Elucidate Their Genetic Diversity and Vector Capacities.</title>
        <authorList>
            <consortium name="Tick Genome and Microbiome Consortium (TIGMIC)"/>
            <person name="Jia N."/>
            <person name="Wang J."/>
            <person name="Shi W."/>
            <person name="Du L."/>
            <person name="Sun Y."/>
            <person name="Zhan W."/>
            <person name="Jiang J.F."/>
            <person name="Wang Q."/>
            <person name="Zhang B."/>
            <person name="Ji P."/>
            <person name="Bell-Sakyi L."/>
            <person name="Cui X.M."/>
            <person name="Yuan T.T."/>
            <person name="Jiang B.G."/>
            <person name="Yang W.F."/>
            <person name="Lam T.T."/>
            <person name="Chang Q.C."/>
            <person name="Ding S.J."/>
            <person name="Wang X.J."/>
            <person name="Zhu J.G."/>
            <person name="Ruan X.D."/>
            <person name="Zhao L."/>
            <person name="Wei J.T."/>
            <person name="Ye R.Z."/>
            <person name="Que T.C."/>
            <person name="Du C.H."/>
            <person name="Zhou Y.H."/>
            <person name="Cheng J.X."/>
            <person name="Dai P.F."/>
            <person name="Guo W.B."/>
            <person name="Han X.H."/>
            <person name="Huang E.J."/>
            <person name="Li L.F."/>
            <person name="Wei W."/>
            <person name="Gao Y.C."/>
            <person name="Liu J.Z."/>
            <person name="Shao H.Z."/>
            <person name="Wang X."/>
            <person name="Wang C.C."/>
            <person name="Yang T.C."/>
            <person name="Huo Q.B."/>
            <person name="Li W."/>
            <person name="Chen H.Y."/>
            <person name="Chen S.E."/>
            <person name="Zhou L.G."/>
            <person name="Ni X.B."/>
            <person name="Tian J.H."/>
            <person name="Sheng Y."/>
            <person name="Liu T."/>
            <person name="Pan Y.S."/>
            <person name="Xia L.Y."/>
            <person name="Li J."/>
            <person name="Zhao F."/>
            <person name="Cao W.C."/>
        </authorList>
    </citation>
    <scope>NUCLEOTIDE SEQUENCE</scope>
    <source>
        <strain evidence="2">Rmic-2018</strain>
    </source>
</reference>
<feature type="compositionally biased region" description="Basic and acidic residues" evidence="1">
    <location>
        <begin position="138"/>
        <end position="159"/>
    </location>
</feature>
<gene>
    <name evidence="2" type="ORF">HPB51_013543</name>
</gene>
<dbReference type="AlphaFoldDB" id="A0A9J6D9Y5"/>
<dbReference type="Proteomes" id="UP000821866">
    <property type="component" value="Chromosome 8"/>
</dbReference>
<feature type="compositionally biased region" description="Basic and acidic residues" evidence="1">
    <location>
        <begin position="19"/>
        <end position="37"/>
    </location>
</feature>
<name>A0A9J6D9Y5_RHIMP</name>
<organism evidence="2 3">
    <name type="scientific">Rhipicephalus microplus</name>
    <name type="common">Cattle tick</name>
    <name type="synonym">Boophilus microplus</name>
    <dbReference type="NCBI Taxonomy" id="6941"/>
    <lineage>
        <taxon>Eukaryota</taxon>
        <taxon>Metazoa</taxon>
        <taxon>Ecdysozoa</taxon>
        <taxon>Arthropoda</taxon>
        <taxon>Chelicerata</taxon>
        <taxon>Arachnida</taxon>
        <taxon>Acari</taxon>
        <taxon>Parasitiformes</taxon>
        <taxon>Ixodida</taxon>
        <taxon>Ixodoidea</taxon>
        <taxon>Ixodidae</taxon>
        <taxon>Rhipicephalinae</taxon>
        <taxon>Rhipicephalus</taxon>
        <taxon>Boophilus</taxon>
    </lineage>
</organism>
<accession>A0A9J6D9Y5</accession>
<reference evidence="2" key="2">
    <citation type="submission" date="2021-09" db="EMBL/GenBank/DDBJ databases">
        <authorList>
            <person name="Jia N."/>
            <person name="Wang J."/>
            <person name="Shi W."/>
            <person name="Du L."/>
            <person name="Sun Y."/>
            <person name="Zhan W."/>
            <person name="Jiang J."/>
            <person name="Wang Q."/>
            <person name="Zhang B."/>
            <person name="Ji P."/>
            <person name="Sakyi L.B."/>
            <person name="Cui X."/>
            <person name="Yuan T."/>
            <person name="Jiang B."/>
            <person name="Yang W."/>
            <person name="Lam T.T.-Y."/>
            <person name="Chang Q."/>
            <person name="Ding S."/>
            <person name="Wang X."/>
            <person name="Zhu J."/>
            <person name="Ruan X."/>
            <person name="Zhao L."/>
            <person name="Wei J."/>
            <person name="Que T."/>
            <person name="Du C."/>
            <person name="Cheng J."/>
            <person name="Dai P."/>
            <person name="Han X."/>
            <person name="Huang E."/>
            <person name="Gao Y."/>
            <person name="Liu J."/>
            <person name="Shao H."/>
            <person name="Ye R."/>
            <person name="Li L."/>
            <person name="Wei W."/>
            <person name="Wang X."/>
            <person name="Wang C."/>
            <person name="Huo Q."/>
            <person name="Li W."/>
            <person name="Guo W."/>
            <person name="Chen H."/>
            <person name="Chen S."/>
            <person name="Zhou L."/>
            <person name="Zhou L."/>
            <person name="Ni X."/>
            <person name="Tian J."/>
            <person name="Zhou Y."/>
            <person name="Sheng Y."/>
            <person name="Liu T."/>
            <person name="Pan Y."/>
            <person name="Xia L."/>
            <person name="Li J."/>
            <person name="Zhao F."/>
            <person name="Cao W."/>
        </authorList>
    </citation>
    <scope>NUCLEOTIDE SEQUENCE</scope>
    <source>
        <strain evidence="2">Rmic-2018</strain>
        <tissue evidence="2">Larvae</tissue>
    </source>
</reference>
<evidence type="ECO:0000313" key="2">
    <source>
        <dbReference type="EMBL" id="KAH8018863.1"/>
    </source>
</evidence>
<evidence type="ECO:0000256" key="1">
    <source>
        <dbReference type="SAM" id="MobiDB-lite"/>
    </source>
</evidence>
<dbReference type="EMBL" id="JABSTU010000010">
    <property type="protein sequence ID" value="KAH8018863.1"/>
    <property type="molecule type" value="Genomic_DNA"/>
</dbReference>
<sequence length="254" mass="28730">MREAFGWAAFHSSEKYVTRRPLRSRDSDQLSRCRDVTARSTPVEIPPPRSRAPWPDIPETVADRRQHVRRQTSRRIIRFPRIHQAPFSPLPLQSHPADSLRFGALGGALKASGPGFWCEEHTPLTCMNPPRPQCEQNDNSRLKGRHGAERESESARKVGPEEVAVYTRAKPHMNGPLVVNDTDSAEARIFRSQARRQPEAAVRSCRKVPLYTRYVGRASAAKCTLHEKKCQALACAWDGLMERAGRILAYNFRG</sequence>
<comment type="caution">
    <text evidence="2">The sequence shown here is derived from an EMBL/GenBank/DDBJ whole genome shotgun (WGS) entry which is preliminary data.</text>
</comment>
<feature type="region of interest" description="Disordered" evidence="1">
    <location>
        <begin position="129"/>
        <end position="159"/>
    </location>
</feature>
<evidence type="ECO:0000313" key="3">
    <source>
        <dbReference type="Proteomes" id="UP000821866"/>
    </source>
</evidence>
<feature type="region of interest" description="Disordered" evidence="1">
    <location>
        <begin position="19"/>
        <end position="57"/>
    </location>
</feature>